<gene>
    <name evidence="1" type="ORF">PMEA_00021571</name>
</gene>
<accession>A0AAU9VSS6</accession>
<dbReference type="Proteomes" id="UP001159428">
    <property type="component" value="Unassembled WGS sequence"/>
</dbReference>
<dbReference type="EMBL" id="CALNXJ010000004">
    <property type="protein sequence ID" value="CAH3038204.1"/>
    <property type="molecule type" value="Genomic_DNA"/>
</dbReference>
<dbReference type="AlphaFoldDB" id="A0AAU9VSS6"/>
<reference evidence="1 2" key="1">
    <citation type="submission" date="2022-05" db="EMBL/GenBank/DDBJ databases">
        <authorList>
            <consortium name="Genoscope - CEA"/>
            <person name="William W."/>
        </authorList>
    </citation>
    <scope>NUCLEOTIDE SEQUENCE [LARGE SCALE GENOMIC DNA]</scope>
</reference>
<sequence>MRKLKRRDKLQKDEILYVCENEGIANQVRKMEGLCNAICRETFIRYEFP</sequence>
<name>A0AAU9VSS6_9CNID</name>
<evidence type="ECO:0000313" key="1">
    <source>
        <dbReference type="EMBL" id="CAH3038204.1"/>
    </source>
</evidence>
<keyword evidence="2" id="KW-1185">Reference proteome</keyword>
<protein>
    <submittedName>
        <fullName evidence="1">Uncharacterized protein</fullName>
    </submittedName>
</protein>
<comment type="caution">
    <text evidence="1">The sequence shown here is derived from an EMBL/GenBank/DDBJ whole genome shotgun (WGS) entry which is preliminary data.</text>
</comment>
<organism evidence="1 2">
    <name type="scientific">Pocillopora meandrina</name>
    <dbReference type="NCBI Taxonomy" id="46732"/>
    <lineage>
        <taxon>Eukaryota</taxon>
        <taxon>Metazoa</taxon>
        <taxon>Cnidaria</taxon>
        <taxon>Anthozoa</taxon>
        <taxon>Hexacorallia</taxon>
        <taxon>Scleractinia</taxon>
        <taxon>Astrocoeniina</taxon>
        <taxon>Pocilloporidae</taxon>
        <taxon>Pocillopora</taxon>
    </lineage>
</organism>
<evidence type="ECO:0000313" key="2">
    <source>
        <dbReference type="Proteomes" id="UP001159428"/>
    </source>
</evidence>
<proteinExistence type="predicted"/>